<proteinExistence type="inferred from homology"/>
<dbReference type="AlphaFoldDB" id="A0A1L9RIC0"/>
<keyword evidence="5" id="KW-0249">Electron transport</keyword>
<evidence type="ECO:0000256" key="2">
    <source>
        <dbReference type="ARBA" id="ARBA00006278"/>
    </source>
</evidence>
<feature type="region of interest" description="Disordered" evidence="11">
    <location>
        <begin position="56"/>
        <end position="89"/>
    </location>
</feature>
<reference evidence="16" key="1">
    <citation type="journal article" date="2017" name="Genome Biol.">
        <title>Comparative genomics reveals high biological diversity and specific adaptations in the industrially and medically important fungal genus Aspergillus.</title>
        <authorList>
            <person name="de Vries R.P."/>
            <person name="Riley R."/>
            <person name="Wiebenga A."/>
            <person name="Aguilar-Osorio G."/>
            <person name="Amillis S."/>
            <person name="Uchima C.A."/>
            <person name="Anderluh G."/>
            <person name="Asadollahi M."/>
            <person name="Askin M."/>
            <person name="Barry K."/>
            <person name="Battaglia E."/>
            <person name="Bayram O."/>
            <person name="Benocci T."/>
            <person name="Braus-Stromeyer S.A."/>
            <person name="Caldana C."/>
            <person name="Canovas D."/>
            <person name="Cerqueira G.C."/>
            <person name="Chen F."/>
            <person name="Chen W."/>
            <person name="Choi C."/>
            <person name="Clum A."/>
            <person name="Dos Santos R.A."/>
            <person name="Damasio A.R."/>
            <person name="Diallinas G."/>
            <person name="Emri T."/>
            <person name="Fekete E."/>
            <person name="Flipphi M."/>
            <person name="Freyberg S."/>
            <person name="Gallo A."/>
            <person name="Gournas C."/>
            <person name="Habgood R."/>
            <person name="Hainaut M."/>
            <person name="Harispe M.L."/>
            <person name="Henrissat B."/>
            <person name="Hilden K.S."/>
            <person name="Hope R."/>
            <person name="Hossain A."/>
            <person name="Karabika E."/>
            <person name="Karaffa L."/>
            <person name="Karanyi Z."/>
            <person name="Krasevec N."/>
            <person name="Kuo A."/>
            <person name="Kusch H."/>
            <person name="LaButti K."/>
            <person name="Lagendijk E.L."/>
            <person name="Lapidus A."/>
            <person name="Levasseur A."/>
            <person name="Lindquist E."/>
            <person name="Lipzen A."/>
            <person name="Logrieco A.F."/>
            <person name="MacCabe A."/>
            <person name="Maekelae M.R."/>
            <person name="Malavazi I."/>
            <person name="Melin P."/>
            <person name="Meyer V."/>
            <person name="Mielnichuk N."/>
            <person name="Miskei M."/>
            <person name="Molnar A.P."/>
            <person name="Mule G."/>
            <person name="Ngan C.Y."/>
            <person name="Orejas M."/>
            <person name="Orosz E."/>
            <person name="Ouedraogo J.P."/>
            <person name="Overkamp K.M."/>
            <person name="Park H.-S."/>
            <person name="Perrone G."/>
            <person name="Piumi F."/>
            <person name="Punt P.J."/>
            <person name="Ram A.F."/>
            <person name="Ramon A."/>
            <person name="Rauscher S."/>
            <person name="Record E."/>
            <person name="Riano-Pachon D.M."/>
            <person name="Robert V."/>
            <person name="Roehrig J."/>
            <person name="Ruller R."/>
            <person name="Salamov A."/>
            <person name="Salih N.S."/>
            <person name="Samson R.A."/>
            <person name="Sandor E."/>
            <person name="Sanguinetti M."/>
            <person name="Schuetze T."/>
            <person name="Sepcic K."/>
            <person name="Shelest E."/>
            <person name="Sherlock G."/>
            <person name="Sophianopoulou V."/>
            <person name="Squina F.M."/>
            <person name="Sun H."/>
            <person name="Susca A."/>
            <person name="Todd R.B."/>
            <person name="Tsang A."/>
            <person name="Unkles S.E."/>
            <person name="van de Wiele N."/>
            <person name="van Rossen-Uffink D."/>
            <person name="Oliveira J.V."/>
            <person name="Vesth T.C."/>
            <person name="Visser J."/>
            <person name="Yu J.-H."/>
            <person name="Zhou M."/>
            <person name="Andersen M.R."/>
            <person name="Archer D.B."/>
            <person name="Baker S.E."/>
            <person name="Benoit I."/>
            <person name="Brakhage A.A."/>
            <person name="Braus G.H."/>
            <person name="Fischer R."/>
            <person name="Frisvad J.C."/>
            <person name="Goldman G.H."/>
            <person name="Houbraken J."/>
            <person name="Oakley B."/>
            <person name="Pocsi I."/>
            <person name="Scazzocchio C."/>
            <person name="Seiboth B."/>
            <person name="vanKuyk P.A."/>
            <person name="Wortman J."/>
            <person name="Dyer P.S."/>
            <person name="Grigoriev I.V."/>
        </authorList>
    </citation>
    <scope>NUCLEOTIDE SEQUENCE [LARGE SCALE GENOMIC DNA]</scope>
    <source>
        <strain evidence="16">DTO 134E9</strain>
    </source>
</reference>
<evidence type="ECO:0000256" key="5">
    <source>
        <dbReference type="ARBA" id="ARBA00022982"/>
    </source>
</evidence>
<dbReference type="SFLD" id="SFLDS00052">
    <property type="entry name" value="Ferric_Reductase_Domain"/>
    <property type="match status" value="1"/>
</dbReference>
<dbReference type="Pfam" id="PF08030">
    <property type="entry name" value="NAD_binding_6"/>
    <property type="match status" value="1"/>
</dbReference>
<dbReference type="GO" id="GO:0005886">
    <property type="term" value="C:plasma membrane"/>
    <property type="evidence" value="ECO:0007669"/>
    <property type="project" value="TreeGrafter"/>
</dbReference>
<evidence type="ECO:0000259" key="14">
    <source>
        <dbReference type="PROSITE" id="PS51384"/>
    </source>
</evidence>
<dbReference type="InterPro" id="IPR013121">
    <property type="entry name" value="Fe_red_NAD-bd_6"/>
</dbReference>
<dbReference type="GO" id="GO:0015677">
    <property type="term" value="P:copper ion import"/>
    <property type="evidence" value="ECO:0007669"/>
    <property type="project" value="TreeGrafter"/>
</dbReference>
<evidence type="ECO:0000256" key="6">
    <source>
        <dbReference type="ARBA" id="ARBA00022989"/>
    </source>
</evidence>
<dbReference type="InterPro" id="IPR013130">
    <property type="entry name" value="Fe3_Rdtase_TM_dom"/>
</dbReference>
<feature type="transmembrane region" description="Helical" evidence="12">
    <location>
        <begin position="431"/>
        <end position="448"/>
    </location>
</feature>
<feature type="signal peptide" evidence="13">
    <location>
        <begin position="1"/>
        <end position="17"/>
    </location>
</feature>
<feature type="transmembrane region" description="Helical" evidence="12">
    <location>
        <begin position="200"/>
        <end position="224"/>
    </location>
</feature>
<sequence>MHCKATLFALWAVPALAGQGGSHMSAPNLADYCFYSIYSSLASYTFVGSTTISSGSSGSSNSSSASHGSSVASTSHGSRMVRRGHKGGSTTTGFCQAPVEVMSLYASAKVYCNKKALAGLQSYWEYLCEQDSLTLMDLSSAEANATDAYIASLPIIDPSVNDTTSTGTIESPVLLSRSYFNRAYKSYVTHDYALAKDKRFGWGIMGYWGGVLVIGIIIRGWNFLADKRRGSRWDAEKGTAQSKPWGPLGTVLHFLRTYIIIPASFAPRLTYHQQLLFWHTIPKRIDSLIVFGFWAVTIILSCVDYQSFSGNISTPNLAQQNWQYSSDRTGILSYACLPFLWLFSGRNNIFLWATDFSVQSFNIFHRHVAWACTLLAIVHSIAYTVVFILYDGRFQSAWKQNYWYMGVVATIAMSFMLVQSTTMLRRKFYESFLIIHIILAILTIYALFRHTSFDGTTYNGYLWPMVAIWGFDRTVRLVRIAYCNIHIRLGQQFIATTRSTVGYNEESDLVKIEIRPASKTLTPGAGQHYYLYQPFTLKGWENHPFTLGAYTSVKTEVVSEHNLIFYIRPYDGWTRRLRDECRKRNGPIHPTLLLEGPYGHQAPLHTFDTVLMIVGGTGIASAVPYIQDHISRVTKGTTKTTNVHLVWSSRQKEMFTDVFSDDISGVLQHGHVNTTFFCTTANVQTPTSDSDSSNTQETPESSEKIGPMVKSVPDPDVQICSGRLNVRATVSAAVEEAQASSASLAVMTCGPARMADECRAAVCDARSGGFRNIQYFEEAFGW</sequence>
<keyword evidence="10" id="KW-0325">Glycoprotein</keyword>
<gene>
    <name evidence="15" type="ORF">ASPWEDRAFT_111611</name>
</gene>
<feature type="transmembrane region" description="Helical" evidence="12">
    <location>
        <begin position="402"/>
        <end position="419"/>
    </location>
</feature>
<dbReference type="InterPro" id="IPR017927">
    <property type="entry name" value="FAD-bd_FR_type"/>
</dbReference>
<evidence type="ECO:0000256" key="1">
    <source>
        <dbReference type="ARBA" id="ARBA00004141"/>
    </source>
</evidence>
<organism evidence="15 16">
    <name type="scientific">Aspergillus wentii DTO 134E9</name>
    <dbReference type="NCBI Taxonomy" id="1073089"/>
    <lineage>
        <taxon>Eukaryota</taxon>
        <taxon>Fungi</taxon>
        <taxon>Dikarya</taxon>
        <taxon>Ascomycota</taxon>
        <taxon>Pezizomycotina</taxon>
        <taxon>Eurotiomycetes</taxon>
        <taxon>Eurotiomycetidae</taxon>
        <taxon>Eurotiales</taxon>
        <taxon>Aspergillaceae</taxon>
        <taxon>Aspergillus</taxon>
        <taxon>Aspergillus subgen. Cremei</taxon>
    </lineage>
</organism>
<dbReference type="RefSeq" id="XP_040688337.1">
    <property type="nucleotide sequence ID" value="XM_040828255.1"/>
</dbReference>
<protein>
    <recommendedName>
        <fullName evidence="14">FAD-binding FR-type domain-containing protein</fullName>
    </recommendedName>
</protein>
<keyword evidence="13" id="KW-0732">Signal</keyword>
<dbReference type="Pfam" id="PF01794">
    <property type="entry name" value="Ferric_reduct"/>
    <property type="match status" value="1"/>
</dbReference>
<evidence type="ECO:0000256" key="4">
    <source>
        <dbReference type="ARBA" id="ARBA00022692"/>
    </source>
</evidence>
<dbReference type="CDD" id="cd06186">
    <property type="entry name" value="NOX_Duox_like_FAD_NADP"/>
    <property type="match status" value="1"/>
</dbReference>
<dbReference type="Proteomes" id="UP000184383">
    <property type="component" value="Unassembled WGS sequence"/>
</dbReference>
<dbReference type="STRING" id="1073089.A0A1L9RIC0"/>
<keyword evidence="16" id="KW-1185">Reference proteome</keyword>
<evidence type="ECO:0000256" key="11">
    <source>
        <dbReference type="SAM" id="MobiDB-lite"/>
    </source>
</evidence>
<dbReference type="OrthoDB" id="167398at2759"/>
<dbReference type="VEuPathDB" id="FungiDB:ASPWEDRAFT_111611"/>
<name>A0A1L9RIC0_ASPWE</name>
<evidence type="ECO:0000256" key="12">
    <source>
        <dbReference type="SAM" id="Phobius"/>
    </source>
</evidence>
<dbReference type="EMBL" id="KV878212">
    <property type="protein sequence ID" value="OJJ34661.1"/>
    <property type="molecule type" value="Genomic_DNA"/>
</dbReference>
<keyword evidence="3" id="KW-0813">Transport</keyword>
<dbReference type="Gene3D" id="3.40.50.80">
    <property type="entry name" value="Nucleotide-binding domain of ferredoxin-NADP reductase (FNR) module"/>
    <property type="match status" value="1"/>
</dbReference>
<dbReference type="InterPro" id="IPR013112">
    <property type="entry name" value="FAD-bd_8"/>
</dbReference>
<comment type="similarity">
    <text evidence="2">Belongs to the ferric reductase (FRE) family.</text>
</comment>
<feature type="region of interest" description="Disordered" evidence="11">
    <location>
        <begin position="684"/>
        <end position="710"/>
    </location>
</feature>
<dbReference type="GO" id="GO:0006826">
    <property type="term" value="P:iron ion transport"/>
    <property type="evidence" value="ECO:0007669"/>
    <property type="project" value="TreeGrafter"/>
</dbReference>
<evidence type="ECO:0000256" key="9">
    <source>
        <dbReference type="ARBA" id="ARBA00023136"/>
    </source>
</evidence>
<accession>A0A1L9RIC0</accession>
<evidence type="ECO:0000256" key="10">
    <source>
        <dbReference type="ARBA" id="ARBA00023180"/>
    </source>
</evidence>
<feature type="transmembrane region" description="Helical" evidence="12">
    <location>
        <begin position="245"/>
        <end position="265"/>
    </location>
</feature>
<feature type="compositionally biased region" description="Low complexity" evidence="11">
    <location>
        <begin position="56"/>
        <end position="78"/>
    </location>
</feature>
<dbReference type="SFLD" id="SFLDG01168">
    <property type="entry name" value="Ferric_reductase_subgroup_(FRE"/>
    <property type="match status" value="1"/>
</dbReference>
<dbReference type="InterPro" id="IPR051410">
    <property type="entry name" value="Ferric/Cupric_Reductase"/>
</dbReference>
<feature type="domain" description="FAD-binding FR-type" evidence="14">
    <location>
        <begin position="490"/>
        <end position="604"/>
    </location>
</feature>
<comment type="subcellular location">
    <subcellularLocation>
        <location evidence="1">Membrane</location>
        <topology evidence="1">Multi-pass membrane protein</topology>
    </subcellularLocation>
</comment>
<evidence type="ECO:0000313" key="16">
    <source>
        <dbReference type="Proteomes" id="UP000184383"/>
    </source>
</evidence>
<keyword evidence="6 12" id="KW-1133">Transmembrane helix</keyword>
<evidence type="ECO:0000256" key="7">
    <source>
        <dbReference type="ARBA" id="ARBA00023002"/>
    </source>
</evidence>
<evidence type="ECO:0000256" key="3">
    <source>
        <dbReference type="ARBA" id="ARBA00022448"/>
    </source>
</evidence>
<dbReference type="PANTHER" id="PTHR32361">
    <property type="entry name" value="FERRIC/CUPRIC REDUCTASE TRANSMEMBRANE COMPONENT"/>
    <property type="match status" value="1"/>
</dbReference>
<dbReference type="PROSITE" id="PS51384">
    <property type="entry name" value="FAD_FR"/>
    <property type="match status" value="1"/>
</dbReference>
<feature type="chain" id="PRO_5012905683" description="FAD-binding FR-type domain-containing protein" evidence="13">
    <location>
        <begin position="18"/>
        <end position="782"/>
    </location>
</feature>
<feature type="compositionally biased region" description="Polar residues" evidence="11">
    <location>
        <begin position="684"/>
        <end position="699"/>
    </location>
</feature>
<keyword evidence="7" id="KW-0560">Oxidoreductase</keyword>
<feature type="transmembrane region" description="Helical" evidence="12">
    <location>
        <begin position="368"/>
        <end position="390"/>
    </location>
</feature>
<dbReference type="PANTHER" id="PTHR32361:SF9">
    <property type="entry name" value="FERRIC REDUCTASE TRANSMEMBRANE COMPONENT 3-RELATED"/>
    <property type="match status" value="1"/>
</dbReference>
<dbReference type="GO" id="GO:0006879">
    <property type="term" value="P:intracellular iron ion homeostasis"/>
    <property type="evidence" value="ECO:0007669"/>
    <property type="project" value="TreeGrafter"/>
</dbReference>
<evidence type="ECO:0000313" key="15">
    <source>
        <dbReference type="EMBL" id="OJJ34661.1"/>
    </source>
</evidence>
<keyword evidence="8" id="KW-0406">Ion transport</keyword>
<feature type="transmembrane region" description="Helical" evidence="12">
    <location>
        <begin position="285"/>
        <end position="303"/>
    </location>
</feature>
<evidence type="ECO:0000256" key="13">
    <source>
        <dbReference type="SAM" id="SignalP"/>
    </source>
</evidence>
<keyword evidence="4 12" id="KW-0812">Transmembrane</keyword>
<dbReference type="SUPFAM" id="SSF52343">
    <property type="entry name" value="Ferredoxin reductase-like, C-terminal NADP-linked domain"/>
    <property type="match status" value="1"/>
</dbReference>
<keyword evidence="9 12" id="KW-0472">Membrane</keyword>
<dbReference type="Pfam" id="PF08022">
    <property type="entry name" value="FAD_binding_8"/>
    <property type="match status" value="1"/>
</dbReference>
<dbReference type="InterPro" id="IPR039261">
    <property type="entry name" value="FNR_nucleotide-bd"/>
</dbReference>
<dbReference type="GO" id="GO:0000293">
    <property type="term" value="F:ferric-chelate reductase activity"/>
    <property type="evidence" value="ECO:0007669"/>
    <property type="project" value="UniProtKB-ARBA"/>
</dbReference>
<evidence type="ECO:0000256" key="8">
    <source>
        <dbReference type="ARBA" id="ARBA00023065"/>
    </source>
</evidence>
<dbReference type="GeneID" id="63744103"/>